<dbReference type="Pfam" id="PF13191">
    <property type="entry name" value="AAA_16"/>
    <property type="match status" value="1"/>
</dbReference>
<organism evidence="18">
    <name type="scientific">Cyanothece sp. (strain PCC 7425 / ATCC 29141)</name>
    <dbReference type="NCBI Taxonomy" id="395961"/>
    <lineage>
        <taxon>Bacteria</taxon>
        <taxon>Bacillati</taxon>
        <taxon>Cyanobacteriota</taxon>
        <taxon>Cyanophyceae</taxon>
        <taxon>Gomontiellales</taxon>
        <taxon>Cyanothecaceae</taxon>
        <taxon>Cyanothece</taxon>
    </lineage>
</organism>
<dbReference type="eggNOG" id="COG2205">
    <property type="taxonomic scope" value="Bacteria"/>
</dbReference>
<dbReference type="InterPro" id="IPR041664">
    <property type="entry name" value="AAA_16"/>
</dbReference>
<evidence type="ECO:0000256" key="7">
    <source>
        <dbReference type="ARBA" id="ARBA00022777"/>
    </source>
</evidence>
<dbReference type="PANTHER" id="PTHR43642:SF1">
    <property type="entry name" value="HYBRID SIGNAL TRANSDUCTION HISTIDINE KINASE G"/>
    <property type="match status" value="1"/>
</dbReference>
<feature type="domain" description="Protein kinase" evidence="15">
    <location>
        <begin position="8"/>
        <end position="268"/>
    </location>
</feature>
<dbReference type="CDD" id="cd16922">
    <property type="entry name" value="HATPase_EvgS-ArcB-TorS-like"/>
    <property type="match status" value="1"/>
</dbReference>
<dbReference type="Gene3D" id="3.30.200.20">
    <property type="entry name" value="Phosphorylase Kinase, domain 1"/>
    <property type="match status" value="1"/>
</dbReference>
<dbReference type="Gene3D" id="1.10.510.10">
    <property type="entry name" value="Transferase(Phosphotransferase) domain 1"/>
    <property type="match status" value="1"/>
</dbReference>
<dbReference type="EMBL" id="CP001344">
    <property type="protein sequence ID" value="ACL43178.1"/>
    <property type="molecule type" value="Genomic_DNA"/>
</dbReference>
<dbReference type="HOGENOM" id="CLU_000445_34_2_3"/>
<dbReference type="InterPro" id="IPR001789">
    <property type="entry name" value="Sig_transdc_resp-reg_receiver"/>
</dbReference>
<dbReference type="InterPro" id="IPR011006">
    <property type="entry name" value="CheY-like_superfamily"/>
</dbReference>
<evidence type="ECO:0000256" key="9">
    <source>
        <dbReference type="ARBA" id="ARBA00023012"/>
    </source>
</evidence>
<dbReference type="InterPro" id="IPR036890">
    <property type="entry name" value="HATPase_C_sf"/>
</dbReference>
<name>B8HW00_CYAP4</name>
<dbReference type="Gene3D" id="1.10.287.130">
    <property type="match status" value="1"/>
</dbReference>
<feature type="modified residue" description="4-aspartylphosphate" evidence="13">
    <location>
        <position position="1884"/>
    </location>
</feature>
<dbReference type="CDD" id="cd14014">
    <property type="entry name" value="STKc_PknB_like"/>
    <property type="match status" value="1"/>
</dbReference>
<dbReference type="InterPro" id="IPR003018">
    <property type="entry name" value="GAF"/>
</dbReference>
<dbReference type="InterPro" id="IPR011009">
    <property type="entry name" value="Kinase-like_dom_sf"/>
</dbReference>
<dbReference type="SUPFAM" id="SSF55781">
    <property type="entry name" value="GAF domain-like"/>
    <property type="match status" value="1"/>
</dbReference>
<evidence type="ECO:0000259" key="17">
    <source>
        <dbReference type="PROSITE" id="PS50110"/>
    </source>
</evidence>
<evidence type="ECO:0000256" key="14">
    <source>
        <dbReference type="SAM" id="Coils"/>
    </source>
</evidence>
<dbReference type="Gene3D" id="3.40.50.300">
    <property type="entry name" value="P-loop containing nucleotide triphosphate hydrolases"/>
    <property type="match status" value="1"/>
</dbReference>
<comment type="catalytic activity">
    <reaction evidence="1">
        <text>ATP + protein L-histidine = ADP + protein N-phospho-L-histidine.</text>
        <dbReference type="EC" id="2.7.13.3"/>
    </reaction>
</comment>
<evidence type="ECO:0000256" key="12">
    <source>
        <dbReference type="ARBA" id="ARBA00074306"/>
    </source>
</evidence>
<dbReference type="CDD" id="cd17546">
    <property type="entry name" value="REC_hyHK_CKI1_RcsC-like"/>
    <property type="match status" value="1"/>
</dbReference>
<evidence type="ECO:0000256" key="3">
    <source>
        <dbReference type="ARBA" id="ARBA00012438"/>
    </source>
</evidence>
<dbReference type="SUPFAM" id="SSF56112">
    <property type="entry name" value="Protein kinase-like (PK-like)"/>
    <property type="match status" value="1"/>
</dbReference>
<evidence type="ECO:0000256" key="8">
    <source>
        <dbReference type="ARBA" id="ARBA00022840"/>
    </source>
</evidence>
<dbReference type="SMART" id="SM00448">
    <property type="entry name" value="REC"/>
    <property type="match status" value="1"/>
</dbReference>
<gene>
    <name evidence="18" type="ordered locus">Cyan7425_0791</name>
</gene>
<dbReference type="STRING" id="395961.Cyan7425_0791"/>
<dbReference type="InterPro" id="IPR000719">
    <property type="entry name" value="Prot_kinase_dom"/>
</dbReference>
<dbReference type="KEGG" id="cyn:Cyan7425_0791"/>
<dbReference type="SMART" id="SM00065">
    <property type="entry name" value="GAF"/>
    <property type="match status" value="1"/>
</dbReference>
<evidence type="ECO:0000313" key="18">
    <source>
        <dbReference type="EMBL" id="ACL43178.1"/>
    </source>
</evidence>
<dbReference type="InterPro" id="IPR004358">
    <property type="entry name" value="Sig_transdc_His_kin-like_C"/>
</dbReference>
<dbReference type="PROSITE" id="PS50011">
    <property type="entry name" value="PROTEIN_KINASE_DOM"/>
    <property type="match status" value="1"/>
</dbReference>
<dbReference type="SUPFAM" id="SSF47384">
    <property type="entry name" value="Homodimeric domain of signal transducing histidine kinase"/>
    <property type="match status" value="1"/>
</dbReference>
<sequence>MDKQLTGYTLERTIHENGHTRVYAGLKQADAHPVIAKVQIAEYPSIEEIARLQHEFKILNRLNHPGIIKALALEKYRNGFALILEDFGGISLQQYLSQNPLPLDHFLDIAIQLVTALAELHHNQIVHKDINPHNILIHPQTGQIKIIDFSIASLLGRENQTLGHPNLLEGTLAYLSPEQTGRMNRTIDYRTDFYSLGVTFYEMLTGQLPCPAIDPLELIHCHIAKTPIPPSQLNSSLPAVLSDLVMQLLAKTAEERYQSALGLKADLVRCQQLRQKTGTEAKTDPQHIPAFQIGQVDRCSQFLIPQKLYGRESEVATLLAAFDRISTGASELILVSGYSGIGKTSLVNEVHKPIARQRGYFISGKFDQFKRNIPYASLAQAFQELTRQLLTESNDKIAIWREKLLHALGSNGQAIIEMIPEIEQIIGPQLAIPQLGSSEAQNRFNRVFQQFVRAFSQPEHPLVMFLDDLQWADLPSLRLIELLVTNPESQYLLILGAYRDNEVSPSHPLTHTLRQIQETGTIARNIVLQPLEITHVNQLVADTLHNNRAATQALAELVFKKTQGNPFFLTQLLKSLHQDHLLWFDFDQSHWQWQMDVLKDIDISENVVELMVNQIQKLSDKTQHGLKLAACIGDKFTLDVLAIVNEKSEAETAQDLWEALQAELIVPLNDASKIPLGFDAETISVSSGLIQPSRSRSESQIVYKFLHDRVQQAAYSLIPATQREVTHLKIGRLLLQNTSPEKQKETIFSLVNQLNYGIPLLAVEAEKSKVAELNLIAGQKAKAATAYEAAMRYLRVGLNLLTPSSWEQHYDLALALHQEAAEVAFLNGDFKQMQHLTKLVLQQAKTPLDKVKAYELRIKTCEVQRELLQAVKLGIKALKILGVTLIESPVQMDIQQAITATTAMLANRGIDDLIHLPDLTDPTKLAALQLLASLVPAAYQSTPKLFILMACQQINLTLQYGKTPLSASAFADYGIIFSGLLQEIDTSYKFGQLALNLLERSGSDKTRSQTLFKVSTFILPWKHAIRESLPLLENAYWSGLEQGDLAHAGYSATYKCQYSYWSGLELKALEQDMTRYSQAIAEINQETALKWNQIFHQSVMNLLGLTEDACRLRGDAYDEDKFLSFHLQLNERTVLHYIFLNKLILSYLFGHLAEAVDHAVNAERYIDATRGWFTVAIFHFYDALVHLARYPASSPLEKQQIFNRVIDRQNQMRNWANHAPVNFQHKFDLVEAEKARILGDYWQAMELYDRAIAGAREHGYIQEEALANELAAAFYLSQGREKVAQTYLIEAYYGYLRWGANAKVNDLAARYPAFLDQILRRDANWVETLPVPSYASTGEVKAFDLATVMKAAQALSGEIVLGDLLTKLMQIVLENAGAEKGFLLLEKGGKLWIEASGAVGIDPITVQQSIPLAAQETIAPGQACPLMGILLPLSVVNYVARTREAIVLSNATSAELFAADAYILAQKPKSVLCAPILHQGKLTGMLYLENNLTTGAFTQDRLEVLQLLAAQAAISIENARLYADLEEANHTLEAKVTERTIELEEKNLHLQQEIQERQRAEEAAKVASRAKSEFLANMSHELRTPLNGILGYSQILSKNKALTEQQQNGLNVIHQCGEYLLTLINDVLDLSKIEARKMELYPSTFNLPHFLENMLEICRIRATQKQISLNYEILSPLPQFVHADEKRLQQVLLNLVGNAIKFTPAGIVTFKVGYVQHWPSAPAEQSSPNQAVAQSKIRFQIEDTGIGISPEQLEQIFQPFHRGGEPGQRTEGTGLGLAISRQLVQLMGGEIQVKSILGQGSLFRLDLELPESQPSGLNHPVTFHSITGYRGDRRTVLVVDDKEFNRAVIVHLLEPLGFIVLEASNGQEGLDQAVAQQPDVVLVDLVMPIMDGFEMTRRLRKIAGLSDVLVIAISASVLDFDQRMSQEACCNAFLPKPVHEAALLEKLQTGLGLEWIYEPELEGNVTQQIPKEQTPNPQVPAPIAAVPDLQQLNTLLDLALMGDLKGIVEQTYRLEQGEPQQSAFTAQLRQLAKSFKGKQVIEFIKHYQAQA</sequence>
<dbReference type="Pfam" id="PF01590">
    <property type="entry name" value="GAF"/>
    <property type="match status" value="1"/>
</dbReference>
<dbReference type="InterPro" id="IPR027417">
    <property type="entry name" value="P-loop_NTPase"/>
</dbReference>
<dbReference type="Gene3D" id="3.30.565.10">
    <property type="entry name" value="Histidine kinase-like ATPase, C-terminal domain"/>
    <property type="match status" value="1"/>
</dbReference>
<keyword evidence="4 13" id="KW-0597">Phosphoprotein</keyword>
<dbReference type="PROSITE" id="PS50109">
    <property type="entry name" value="HIS_KIN"/>
    <property type="match status" value="1"/>
</dbReference>
<dbReference type="eggNOG" id="COG0515">
    <property type="taxonomic scope" value="Bacteria"/>
</dbReference>
<dbReference type="Pfam" id="PF00512">
    <property type="entry name" value="HisKA"/>
    <property type="match status" value="1"/>
</dbReference>
<dbReference type="SUPFAM" id="SSF52540">
    <property type="entry name" value="P-loop containing nucleoside triphosphate hydrolases"/>
    <property type="match status" value="1"/>
</dbReference>
<comment type="similarity">
    <text evidence="2">In the N-terminal section; belongs to the phytochrome family.</text>
</comment>
<feature type="domain" description="Response regulatory" evidence="17">
    <location>
        <begin position="1835"/>
        <end position="1951"/>
    </location>
</feature>
<dbReference type="SUPFAM" id="SSF52172">
    <property type="entry name" value="CheY-like"/>
    <property type="match status" value="1"/>
</dbReference>
<dbReference type="SMART" id="SM00387">
    <property type="entry name" value="HATPase_c"/>
    <property type="match status" value="1"/>
</dbReference>
<accession>B8HW00</accession>
<dbReference type="Pfam" id="PF02518">
    <property type="entry name" value="HATPase_c"/>
    <property type="match status" value="1"/>
</dbReference>
<dbReference type="InterPro" id="IPR005467">
    <property type="entry name" value="His_kinase_dom"/>
</dbReference>
<dbReference type="InterPro" id="IPR003594">
    <property type="entry name" value="HATPase_dom"/>
</dbReference>
<dbReference type="OrthoDB" id="9801841at2"/>
<keyword evidence="14" id="KW-0175">Coiled coil</keyword>
<dbReference type="EC" id="2.7.13.3" evidence="3"/>
<dbReference type="SUPFAM" id="SSF55874">
    <property type="entry name" value="ATPase domain of HSP90 chaperone/DNA topoisomerase II/histidine kinase"/>
    <property type="match status" value="1"/>
</dbReference>
<dbReference type="CDD" id="cd00082">
    <property type="entry name" value="HisKA"/>
    <property type="match status" value="1"/>
</dbReference>
<evidence type="ECO:0000256" key="2">
    <source>
        <dbReference type="ARBA" id="ARBA00006402"/>
    </source>
</evidence>
<keyword evidence="7" id="KW-0418">Kinase</keyword>
<evidence type="ECO:0000256" key="6">
    <source>
        <dbReference type="ARBA" id="ARBA00022741"/>
    </source>
</evidence>
<proteinExistence type="inferred from homology"/>
<dbReference type="Pfam" id="PF00069">
    <property type="entry name" value="Pkinase"/>
    <property type="match status" value="1"/>
</dbReference>
<keyword evidence="6" id="KW-0547">Nucleotide-binding</keyword>
<dbReference type="PRINTS" id="PR00344">
    <property type="entry name" value="BCTRLSENSOR"/>
</dbReference>
<evidence type="ECO:0000256" key="1">
    <source>
        <dbReference type="ARBA" id="ARBA00000085"/>
    </source>
</evidence>
<keyword evidence="5" id="KW-0808">Transferase</keyword>
<evidence type="ECO:0000256" key="5">
    <source>
        <dbReference type="ARBA" id="ARBA00022679"/>
    </source>
</evidence>
<evidence type="ECO:0000259" key="16">
    <source>
        <dbReference type="PROSITE" id="PS50109"/>
    </source>
</evidence>
<dbReference type="Pfam" id="PF00072">
    <property type="entry name" value="Response_reg"/>
    <property type="match status" value="1"/>
</dbReference>
<protein>
    <recommendedName>
        <fullName evidence="12">Circadian input-output histidine kinase CikA</fullName>
        <ecNumber evidence="3">2.7.13.3</ecNumber>
    </recommendedName>
    <alternativeName>
        <fullName evidence="11">Sensory/regulatory protein RpfC</fullName>
    </alternativeName>
</protein>
<dbReference type="PROSITE" id="PS50110">
    <property type="entry name" value="RESPONSE_REGULATORY"/>
    <property type="match status" value="1"/>
</dbReference>
<feature type="domain" description="Histidine kinase" evidence="16">
    <location>
        <begin position="1577"/>
        <end position="1811"/>
    </location>
</feature>
<dbReference type="FunFam" id="3.30.565.10:FF:000010">
    <property type="entry name" value="Sensor histidine kinase RcsC"/>
    <property type="match status" value="1"/>
</dbReference>
<keyword evidence="8 18" id="KW-0067">ATP-binding</keyword>
<evidence type="ECO:0000256" key="4">
    <source>
        <dbReference type="ARBA" id="ARBA00022553"/>
    </source>
</evidence>
<dbReference type="Gene3D" id="3.40.50.2300">
    <property type="match status" value="1"/>
</dbReference>
<dbReference type="GO" id="GO:0000155">
    <property type="term" value="F:phosphorelay sensor kinase activity"/>
    <property type="evidence" value="ECO:0007669"/>
    <property type="project" value="InterPro"/>
</dbReference>
<dbReference type="InterPro" id="IPR036097">
    <property type="entry name" value="HisK_dim/P_sf"/>
</dbReference>
<dbReference type="PANTHER" id="PTHR43642">
    <property type="entry name" value="HYBRID SIGNAL TRANSDUCTION HISTIDINE KINASE G"/>
    <property type="match status" value="1"/>
</dbReference>
<feature type="coiled-coil region" evidence="14">
    <location>
        <begin position="1543"/>
        <end position="1570"/>
    </location>
</feature>
<evidence type="ECO:0000256" key="10">
    <source>
        <dbReference type="ARBA" id="ARBA00064003"/>
    </source>
</evidence>
<keyword evidence="9" id="KW-0902">Two-component regulatory system</keyword>
<dbReference type="Gene3D" id="3.30.450.40">
    <property type="match status" value="1"/>
</dbReference>
<reference evidence="18" key="1">
    <citation type="submission" date="2009-01" db="EMBL/GenBank/DDBJ databases">
        <title>Complete sequence of chromosome Cyanothece sp. PCC 7425.</title>
        <authorList>
            <consortium name="US DOE Joint Genome Institute"/>
            <person name="Lucas S."/>
            <person name="Copeland A."/>
            <person name="Lapidus A."/>
            <person name="Glavina del Rio T."/>
            <person name="Dalin E."/>
            <person name="Tice H."/>
            <person name="Bruce D."/>
            <person name="Goodwin L."/>
            <person name="Pitluck S."/>
            <person name="Sims D."/>
            <person name="Meineke L."/>
            <person name="Brettin T."/>
            <person name="Detter J.C."/>
            <person name="Han C."/>
            <person name="Larimer F."/>
            <person name="Land M."/>
            <person name="Hauser L."/>
            <person name="Kyrpides N."/>
            <person name="Ovchinnikova G."/>
            <person name="Liberton M."/>
            <person name="Stoeckel J."/>
            <person name="Banerjee A."/>
            <person name="Singh A."/>
            <person name="Page L."/>
            <person name="Sato H."/>
            <person name="Zhao L."/>
            <person name="Sherman L."/>
            <person name="Pakrasi H."/>
            <person name="Richardson P."/>
        </authorList>
    </citation>
    <scope>NUCLEOTIDE SEQUENCE</scope>
    <source>
        <strain evidence="18">PCC 7425</strain>
    </source>
</reference>
<dbReference type="InterPro" id="IPR053159">
    <property type="entry name" value="Hybrid_Histidine_Kinase"/>
</dbReference>
<evidence type="ECO:0000256" key="11">
    <source>
        <dbReference type="ARBA" id="ARBA00068150"/>
    </source>
</evidence>
<dbReference type="InterPro" id="IPR003661">
    <property type="entry name" value="HisK_dim/P_dom"/>
</dbReference>
<evidence type="ECO:0000259" key="15">
    <source>
        <dbReference type="PROSITE" id="PS50011"/>
    </source>
</evidence>
<dbReference type="GO" id="GO:0005524">
    <property type="term" value="F:ATP binding"/>
    <property type="evidence" value="ECO:0007669"/>
    <property type="project" value="UniProtKB-KW"/>
</dbReference>
<dbReference type="FunFam" id="1.10.287.130:FF:000002">
    <property type="entry name" value="Two-component osmosensing histidine kinase"/>
    <property type="match status" value="1"/>
</dbReference>
<comment type="subunit">
    <text evidence="10">At low DSF concentrations, interacts with RpfF.</text>
</comment>
<dbReference type="eggNOG" id="COG3899">
    <property type="taxonomic scope" value="Bacteria"/>
</dbReference>
<dbReference type="InterPro" id="IPR029016">
    <property type="entry name" value="GAF-like_dom_sf"/>
</dbReference>
<dbReference type="SMART" id="SM00388">
    <property type="entry name" value="HisKA"/>
    <property type="match status" value="1"/>
</dbReference>
<evidence type="ECO:0000256" key="13">
    <source>
        <dbReference type="PROSITE-ProRule" id="PRU00169"/>
    </source>
</evidence>